<evidence type="ECO:0000313" key="3">
    <source>
        <dbReference type="Proteomes" id="UP001501444"/>
    </source>
</evidence>
<protein>
    <recommendedName>
        <fullName evidence="4">SHSP domain-containing protein</fullName>
    </recommendedName>
</protein>
<comment type="caution">
    <text evidence="2">The sequence shown here is derived from an EMBL/GenBank/DDBJ whole genome shotgun (WGS) entry which is preliminary data.</text>
</comment>
<dbReference type="RefSeq" id="WP_344615961.1">
    <property type="nucleotide sequence ID" value="NZ_BAAARV010000058.1"/>
</dbReference>
<accession>A0ABN3GXM5</accession>
<organism evidence="2 3">
    <name type="scientific">Dactylosporangium salmoneum</name>
    <dbReference type="NCBI Taxonomy" id="53361"/>
    <lineage>
        <taxon>Bacteria</taxon>
        <taxon>Bacillati</taxon>
        <taxon>Actinomycetota</taxon>
        <taxon>Actinomycetes</taxon>
        <taxon>Micromonosporales</taxon>
        <taxon>Micromonosporaceae</taxon>
        <taxon>Dactylosporangium</taxon>
    </lineage>
</organism>
<dbReference type="Proteomes" id="UP001501444">
    <property type="component" value="Unassembled WGS sequence"/>
</dbReference>
<sequence length="52" mass="6061">MAQTIYAVLTEPDEAWEPDIEIRHTDSFLRVRAEEASTRPREREDREGSNEG</sequence>
<name>A0ABN3GXM5_9ACTN</name>
<evidence type="ECO:0008006" key="4">
    <source>
        <dbReference type="Google" id="ProtNLM"/>
    </source>
</evidence>
<keyword evidence="3" id="KW-1185">Reference proteome</keyword>
<feature type="region of interest" description="Disordered" evidence="1">
    <location>
        <begin position="28"/>
        <end position="52"/>
    </location>
</feature>
<evidence type="ECO:0000313" key="2">
    <source>
        <dbReference type="EMBL" id="GAA2363543.1"/>
    </source>
</evidence>
<reference evidence="2 3" key="1">
    <citation type="journal article" date="2019" name="Int. J. Syst. Evol. Microbiol.">
        <title>The Global Catalogue of Microorganisms (GCM) 10K type strain sequencing project: providing services to taxonomists for standard genome sequencing and annotation.</title>
        <authorList>
            <consortium name="The Broad Institute Genomics Platform"/>
            <consortium name="The Broad Institute Genome Sequencing Center for Infectious Disease"/>
            <person name="Wu L."/>
            <person name="Ma J."/>
        </authorList>
    </citation>
    <scope>NUCLEOTIDE SEQUENCE [LARGE SCALE GENOMIC DNA]</scope>
    <source>
        <strain evidence="2 3">JCM 3272</strain>
    </source>
</reference>
<gene>
    <name evidence="2" type="ORF">GCM10010170_060560</name>
</gene>
<dbReference type="EMBL" id="BAAARV010000058">
    <property type="protein sequence ID" value="GAA2363543.1"/>
    <property type="molecule type" value="Genomic_DNA"/>
</dbReference>
<proteinExistence type="predicted"/>
<evidence type="ECO:0000256" key="1">
    <source>
        <dbReference type="SAM" id="MobiDB-lite"/>
    </source>
</evidence>